<dbReference type="PANTHER" id="PTHR22600">
    <property type="entry name" value="BETA-HEXOSAMINIDASE"/>
    <property type="match status" value="1"/>
</dbReference>
<evidence type="ECO:0000313" key="12">
    <source>
        <dbReference type="Proteomes" id="UP001181347"/>
    </source>
</evidence>
<evidence type="ECO:0000313" key="10">
    <source>
        <dbReference type="EMBL" id="MDU0261784.1"/>
    </source>
</evidence>
<dbReference type="CDD" id="cd06563">
    <property type="entry name" value="GH20_chitobiase-like"/>
    <property type="match status" value="1"/>
</dbReference>
<evidence type="ECO:0000256" key="1">
    <source>
        <dbReference type="ARBA" id="ARBA00001231"/>
    </source>
</evidence>
<dbReference type="SUPFAM" id="SSF56988">
    <property type="entry name" value="Anthrax protective antigen"/>
    <property type="match status" value="1"/>
</dbReference>
<dbReference type="GO" id="GO:0005975">
    <property type="term" value="P:carbohydrate metabolic process"/>
    <property type="evidence" value="ECO:0007669"/>
    <property type="project" value="InterPro"/>
</dbReference>
<feature type="domain" description="PA14" evidence="8">
    <location>
        <begin position="619"/>
        <end position="759"/>
    </location>
</feature>
<name>A0AAE4LQI0_9BACT</name>
<dbReference type="SMART" id="SM00758">
    <property type="entry name" value="PA14"/>
    <property type="match status" value="1"/>
</dbReference>
<dbReference type="GO" id="GO:0030203">
    <property type="term" value="P:glycosaminoglycan metabolic process"/>
    <property type="evidence" value="ECO:0007669"/>
    <property type="project" value="TreeGrafter"/>
</dbReference>
<dbReference type="Pfam" id="PF07691">
    <property type="entry name" value="PA14"/>
    <property type="match status" value="1"/>
</dbReference>
<dbReference type="PANTHER" id="PTHR22600:SF57">
    <property type="entry name" value="BETA-N-ACETYLHEXOSAMINIDASE"/>
    <property type="match status" value="1"/>
</dbReference>
<evidence type="ECO:0000259" key="8">
    <source>
        <dbReference type="PROSITE" id="PS51820"/>
    </source>
</evidence>
<dbReference type="InterPro" id="IPR015883">
    <property type="entry name" value="Glyco_hydro_20_cat"/>
</dbReference>
<evidence type="ECO:0000256" key="4">
    <source>
        <dbReference type="ARBA" id="ARBA00022801"/>
    </source>
</evidence>
<reference evidence="9 11" key="1">
    <citation type="journal article" date="2019" name="Nat. Med.">
        <title>A library of human gut bacterial isolates paired with longitudinal multiomics data enables mechanistic microbiome research.</title>
        <authorList>
            <person name="Poyet M."/>
            <person name="Groussin M."/>
            <person name="Gibbons S.M."/>
            <person name="Avila-Pacheco J."/>
            <person name="Jiang X."/>
            <person name="Kearney S.M."/>
            <person name="Perrotta A.R."/>
            <person name="Berdy B."/>
            <person name="Zhao S."/>
            <person name="Lieberman T.D."/>
            <person name="Swanson P.K."/>
            <person name="Smith M."/>
            <person name="Roesemann S."/>
            <person name="Alexander J.E."/>
            <person name="Rich S.A."/>
            <person name="Livny J."/>
            <person name="Vlamakis H."/>
            <person name="Clish C."/>
            <person name="Bullock K."/>
            <person name="Deik A."/>
            <person name="Scott J."/>
            <person name="Pierce K.A."/>
            <person name="Xavier R.J."/>
            <person name="Alm E.J."/>
        </authorList>
    </citation>
    <scope>NUCLEOTIDE SEQUENCE [LARGE SCALE GENOMIC DNA]</scope>
    <source>
        <strain evidence="9 11">BIOML-A1</strain>
    </source>
</reference>
<comment type="similarity">
    <text evidence="2">Belongs to the glycosyl hydrolase 20 family.</text>
</comment>
<proteinExistence type="inferred from homology"/>
<feature type="chain" id="PRO_5042141053" description="beta-N-acetylhexosaminidase" evidence="7">
    <location>
        <begin position="24"/>
        <end position="764"/>
    </location>
</feature>
<dbReference type="Gene3D" id="3.30.379.10">
    <property type="entry name" value="Chitobiase/beta-hexosaminidase domain 2-like"/>
    <property type="match status" value="1"/>
</dbReference>
<reference evidence="10" key="2">
    <citation type="submission" date="2023-10" db="EMBL/GenBank/DDBJ databases">
        <title>Genome Sequence of the Bacteria from From Gut Wall in Crohn's Disease.</title>
        <authorList>
            <person name="Rodriguez-Palacios A."/>
        </authorList>
    </citation>
    <scope>NUCLEOTIDE SEQUENCE</scope>
    <source>
        <strain evidence="10">CavFT-hAR58</strain>
    </source>
</reference>
<dbReference type="Gene3D" id="3.90.182.10">
    <property type="entry name" value="Toxin - Anthrax Protective Antigen,domain 1"/>
    <property type="match status" value="1"/>
</dbReference>
<evidence type="ECO:0000256" key="5">
    <source>
        <dbReference type="ARBA" id="ARBA00023295"/>
    </source>
</evidence>
<dbReference type="GO" id="GO:0016020">
    <property type="term" value="C:membrane"/>
    <property type="evidence" value="ECO:0007669"/>
    <property type="project" value="TreeGrafter"/>
</dbReference>
<keyword evidence="7" id="KW-0732">Signal</keyword>
<dbReference type="Pfam" id="PF02838">
    <property type="entry name" value="Glyco_hydro_20b"/>
    <property type="match status" value="1"/>
</dbReference>
<dbReference type="Pfam" id="PF00728">
    <property type="entry name" value="Glyco_hydro_20"/>
    <property type="match status" value="1"/>
</dbReference>
<feature type="signal peptide" evidence="7">
    <location>
        <begin position="1"/>
        <end position="23"/>
    </location>
</feature>
<dbReference type="InterPro" id="IPR025705">
    <property type="entry name" value="Beta_hexosaminidase_sua/sub"/>
</dbReference>
<evidence type="ECO:0000313" key="11">
    <source>
        <dbReference type="Proteomes" id="UP000324870"/>
    </source>
</evidence>
<dbReference type="RefSeq" id="WP_042493863.1">
    <property type="nucleotide sequence ID" value="NZ_AP025581.1"/>
</dbReference>
<dbReference type="PRINTS" id="PR00738">
    <property type="entry name" value="GLHYDRLASE20"/>
</dbReference>
<feature type="active site" description="Proton donor" evidence="6">
    <location>
        <position position="341"/>
    </location>
</feature>
<comment type="catalytic activity">
    <reaction evidence="1">
        <text>Hydrolysis of terminal non-reducing N-acetyl-D-hexosamine residues in N-acetyl-beta-D-hexosaminides.</text>
        <dbReference type="EC" id="3.2.1.52"/>
    </reaction>
</comment>
<evidence type="ECO:0000313" key="9">
    <source>
        <dbReference type="EMBL" id="KAA3159437.1"/>
    </source>
</evidence>
<dbReference type="InterPro" id="IPR017853">
    <property type="entry name" value="GH"/>
</dbReference>
<dbReference type="Gene3D" id="3.20.20.80">
    <property type="entry name" value="Glycosidases"/>
    <property type="match status" value="1"/>
</dbReference>
<evidence type="ECO:0000256" key="3">
    <source>
        <dbReference type="ARBA" id="ARBA00012663"/>
    </source>
</evidence>
<evidence type="ECO:0000256" key="7">
    <source>
        <dbReference type="SAM" id="SignalP"/>
    </source>
</evidence>
<dbReference type="PROSITE" id="PS51820">
    <property type="entry name" value="PA14"/>
    <property type="match status" value="1"/>
</dbReference>
<dbReference type="EMBL" id="JAWDES010000006">
    <property type="protein sequence ID" value="MDU0261784.1"/>
    <property type="molecule type" value="Genomic_DNA"/>
</dbReference>
<accession>A0AAE4LQI0</accession>
<dbReference type="EC" id="3.2.1.52" evidence="3"/>
<evidence type="ECO:0000256" key="6">
    <source>
        <dbReference type="PIRSR" id="PIRSR625705-1"/>
    </source>
</evidence>
<organism evidence="10 12">
    <name type="scientific">Alistipes finegoldii</name>
    <dbReference type="NCBI Taxonomy" id="214856"/>
    <lineage>
        <taxon>Bacteria</taxon>
        <taxon>Pseudomonadati</taxon>
        <taxon>Bacteroidota</taxon>
        <taxon>Bacteroidia</taxon>
        <taxon>Bacteroidales</taxon>
        <taxon>Rikenellaceae</taxon>
        <taxon>Alistipes</taxon>
    </lineage>
</organism>
<dbReference type="Pfam" id="PF13287">
    <property type="entry name" value="Fn3_assoc"/>
    <property type="match status" value="1"/>
</dbReference>
<protein>
    <recommendedName>
        <fullName evidence="3">beta-N-acetylhexosaminidase</fullName>
        <ecNumber evidence="3">3.2.1.52</ecNumber>
    </recommendedName>
</protein>
<evidence type="ECO:0000256" key="2">
    <source>
        <dbReference type="ARBA" id="ARBA00006285"/>
    </source>
</evidence>
<keyword evidence="11" id="KW-1185">Reference proteome</keyword>
<keyword evidence="5" id="KW-0326">Glycosidase</keyword>
<comment type="caution">
    <text evidence="10">The sequence shown here is derived from an EMBL/GenBank/DDBJ whole genome shotgun (WGS) entry which is preliminary data.</text>
</comment>
<dbReference type="InterPro" id="IPR029018">
    <property type="entry name" value="Hex-like_dom2"/>
</dbReference>
<dbReference type="Proteomes" id="UP001181347">
    <property type="component" value="Unassembled WGS sequence"/>
</dbReference>
<dbReference type="SUPFAM" id="SSF55545">
    <property type="entry name" value="beta-N-acetylhexosaminidase-like domain"/>
    <property type="match status" value="1"/>
</dbReference>
<dbReference type="InterPro" id="IPR026876">
    <property type="entry name" value="Fn3_assoc_repeat"/>
</dbReference>
<dbReference type="GO" id="GO:0004563">
    <property type="term" value="F:beta-N-acetylhexosaminidase activity"/>
    <property type="evidence" value="ECO:0007669"/>
    <property type="project" value="UniProtKB-EC"/>
</dbReference>
<dbReference type="InterPro" id="IPR015882">
    <property type="entry name" value="HEX_bac_N"/>
</dbReference>
<dbReference type="EMBL" id="VVND01000009">
    <property type="protein sequence ID" value="KAA3159437.1"/>
    <property type="molecule type" value="Genomic_DNA"/>
</dbReference>
<dbReference type="SUPFAM" id="SSF51445">
    <property type="entry name" value="(Trans)glycosidases"/>
    <property type="match status" value="1"/>
</dbReference>
<dbReference type="AlphaFoldDB" id="A0AAE4LQI0"/>
<dbReference type="PROSITE" id="PS51257">
    <property type="entry name" value="PROKAR_LIPOPROTEIN"/>
    <property type="match status" value="1"/>
</dbReference>
<dbReference type="InterPro" id="IPR037524">
    <property type="entry name" value="PA14/GLEYA"/>
</dbReference>
<dbReference type="Proteomes" id="UP000324870">
    <property type="component" value="Unassembled WGS sequence"/>
</dbReference>
<keyword evidence="4" id="KW-0378">Hydrolase</keyword>
<gene>
    <name evidence="9" type="ORF">F2A26_07240</name>
    <name evidence="10" type="ORF">RVH17_17015</name>
</gene>
<dbReference type="InterPro" id="IPR011658">
    <property type="entry name" value="PA14_dom"/>
</dbReference>
<sequence>MTLVRIYAALAVGMWLMACTGPAPDERPVLIPAPQKTIWGDGTYRLPERLQLGIADTVLIAAAGYVNEVLAPYGTVAVDRCDRGDIVLELDSAALPPEGYRLSVTHAGVRIGGGSYRGVVNGIATLRQLLPAKAGSGAKIPYAEIADRPAFGWRGVMLDVSRHFFDKEEIFTLLDQMARLKLNKFHWHLTDDQGWRIEIPCYPELTQEGAWRLFNRQDTLCMGRAAREQNDDFLLPVRRLRTDGADTLYGGYYTRKDIREVVAYAAVRGIDVIPEIDMPGHCLQAIDSYPWLACFGRGSWGQSFSSPLCVGKDRTLAFCESVWEELFELFPYEYVHMGGDEVDKSNWKRCPDCQTRMRAEGLPDEAALQAWFMHRMQRFCEARGRRMIGWDEILEGGAVPGATVMWWRPWEPQSVSAATRQGCEVVLCPQSWFYFSLEEDANSLARICRFDMLPDSLSDAQKRQIKGVQGNLWTEKIPTWSRAEYMFYPRLLVLAEKGWTEPGKFDEDAFMSRLLDYCRRLDDEGVNYRIPSLTNYHAVSVFTDSVRTAVVCPLPGAVLRYTLDGSVPTVNSPRYDAPLVIRDDCMLHIRPYHADGRTGDWITVRYEKQDYARPLEPRDTEPGLCVDWYFRRFPGCDAIGIPETLYAAGGRCVVDSVCFPRAAAGRRAVGMIFRGYIDIPATGIYTFALASDDGAILRIGGRVVVDNDGEHPLLEKSGQVALSAGLHPLELRYFDYNGGEIRLVLLGDDGARHPLDTDLLRHDP</sequence>